<dbReference type="KEGG" id="tsa:AciPR4_3602"/>
<proteinExistence type="predicted"/>
<accession>E8UZL2</accession>
<evidence type="ECO:0000313" key="2">
    <source>
        <dbReference type="Proteomes" id="UP000006844"/>
    </source>
</evidence>
<organism evidence="1 2">
    <name type="scientific">Terriglobus saanensis (strain ATCC BAA-1853 / DSM 23119 / SP1PR4)</name>
    <dbReference type="NCBI Taxonomy" id="401053"/>
    <lineage>
        <taxon>Bacteria</taxon>
        <taxon>Pseudomonadati</taxon>
        <taxon>Acidobacteriota</taxon>
        <taxon>Terriglobia</taxon>
        <taxon>Terriglobales</taxon>
        <taxon>Acidobacteriaceae</taxon>
        <taxon>Terriglobus</taxon>
    </lineage>
</organism>
<dbReference type="AlphaFoldDB" id="E8UZL2"/>
<keyword evidence="2" id="KW-1185">Reference proteome</keyword>
<protein>
    <submittedName>
        <fullName evidence="1">Uncharacterized protein</fullName>
    </submittedName>
</protein>
<dbReference type="STRING" id="401053.AciPR4_3602"/>
<reference evidence="1 2" key="1">
    <citation type="journal article" date="2012" name="Stand. Genomic Sci.">
        <title>Complete genome sequence of Terriglobus saanensis type strain SP1PR4(T), an Acidobacteria from tundra soil.</title>
        <authorList>
            <person name="Rawat S.R."/>
            <person name="Mannisto M.K."/>
            <person name="Starovoytov V."/>
            <person name="Goodwin L."/>
            <person name="Nolan M."/>
            <person name="Hauser L."/>
            <person name="Land M."/>
            <person name="Davenport K.W."/>
            <person name="Woyke T."/>
            <person name="Haggblom M.M."/>
        </authorList>
    </citation>
    <scope>NUCLEOTIDE SEQUENCE</scope>
    <source>
        <strain evidence="2">ATCC BAA-1853 / DSM 23119 / SP1PR4</strain>
    </source>
</reference>
<dbReference type="HOGENOM" id="CLU_3297783_0_0_0"/>
<evidence type="ECO:0000313" key="1">
    <source>
        <dbReference type="EMBL" id="ADV84355.1"/>
    </source>
</evidence>
<gene>
    <name evidence="1" type="ordered locus">AciPR4_3602</name>
</gene>
<name>E8UZL2_TERSS</name>
<sequence>MSDQKFSKFPAENAALPANGWRLFFFSAKMGTGPEETGRW</sequence>
<dbReference type="RefSeq" id="WP_013570085.1">
    <property type="nucleotide sequence ID" value="NC_014963.1"/>
</dbReference>
<dbReference type="Proteomes" id="UP000006844">
    <property type="component" value="Chromosome"/>
</dbReference>
<dbReference type="EMBL" id="CP002467">
    <property type="protein sequence ID" value="ADV84355.1"/>
    <property type="molecule type" value="Genomic_DNA"/>
</dbReference>